<protein>
    <submittedName>
        <fullName evidence="2">Uncharacterized protein</fullName>
    </submittedName>
</protein>
<organism evidence="2 3">
    <name type="scientific">Puccinia graminis f. sp. tritici</name>
    <dbReference type="NCBI Taxonomy" id="56615"/>
    <lineage>
        <taxon>Eukaryota</taxon>
        <taxon>Fungi</taxon>
        <taxon>Dikarya</taxon>
        <taxon>Basidiomycota</taxon>
        <taxon>Pucciniomycotina</taxon>
        <taxon>Pucciniomycetes</taxon>
        <taxon>Pucciniales</taxon>
        <taxon>Pucciniaceae</taxon>
        <taxon>Puccinia</taxon>
    </lineage>
</organism>
<evidence type="ECO:0000256" key="1">
    <source>
        <dbReference type="SAM" id="MobiDB-lite"/>
    </source>
</evidence>
<dbReference type="AlphaFoldDB" id="A0A5B0SC78"/>
<reference evidence="2 3" key="1">
    <citation type="submission" date="2019-05" db="EMBL/GenBank/DDBJ databases">
        <title>Emergence of the Ug99 lineage of the wheat stem rust pathogen through somatic hybridization.</title>
        <authorList>
            <person name="Li F."/>
            <person name="Upadhyaya N.M."/>
            <person name="Sperschneider J."/>
            <person name="Matny O."/>
            <person name="Nguyen-Phuc H."/>
            <person name="Mago R."/>
            <person name="Raley C."/>
            <person name="Miller M.E."/>
            <person name="Silverstein K.A.T."/>
            <person name="Henningsen E."/>
            <person name="Hirsch C.D."/>
            <person name="Visser B."/>
            <person name="Pretorius Z.A."/>
            <person name="Steffenson B.J."/>
            <person name="Schwessinger B."/>
            <person name="Dodds P.N."/>
            <person name="Figueroa M."/>
        </authorList>
    </citation>
    <scope>NUCLEOTIDE SEQUENCE [LARGE SCALE GENOMIC DNA]</scope>
    <source>
        <strain evidence="2 3">Ug99</strain>
    </source>
</reference>
<evidence type="ECO:0000313" key="3">
    <source>
        <dbReference type="Proteomes" id="UP000325313"/>
    </source>
</evidence>
<dbReference type="EMBL" id="VDEP01000039">
    <property type="protein sequence ID" value="KAA1135380.1"/>
    <property type="molecule type" value="Genomic_DNA"/>
</dbReference>
<feature type="region of interest" description="Disordered" evidence="1">
    <location>
        <begin position="1"/>
        <end position="42"/>
    </location>
</feature>
<accession>A0A5B0SC78</accession>
<gene>
    <name evidence="2" type="ORF">PGTUg99_018932</name>
</gene>
<name>A0A5B0SC78_PUCGR</name>
<sequence>MSNAHDSSVEMGAVHTGSGPPPRVQLTRRPRDPASASRDPGVQTEPVIVACCWAAIWSSHPVWVRLSYRPRSRRTAAIKGRAS</sequence>
<evidence type="ECO:0000313" key="2">
    <source>
        <dbReference type="EMBL" id="KAA1135380.1"/>
    </source>
</evidence>
<comment type="caution">
    <text evidence="2">The sequence shown here is derived from an EMBL/GenBank/DDBJ whole genome shotgun (WGS) entry which is preliminary data.</text>
</comment>
<dbReference type="Proteomes" id="UP000325313">
    <property type="component" value="Unassembled WGS sequence"/>
</dbReference>
<proteinExistence type="predicted"/>